<feature type="region of interest" description="Disordered" evidence="1">
    <location>
        <begin position="130"/>
        <end position="158"/>
    </location>
</feature>
<organism evidence="2 3">
    <name type="scientific">Lolium multiflorum</name>
    <name type="common">Italian ryegrass</name>
    <name type="synonym">Lolium perenne subsp. multiflorum</name>
    <dbReference type="NCBI Taxonomy" id="4521"/>
    <lineage>
        <taxon>Eukaryota</taxon>
        <taxon>Viridiplantae</taxon>
        <taxon>Streptophyta</taxon>
        <taxon>Embryophyta</taxon>
        <taxon>Tracheophyta</taxon>
        <taxon>Spermatophyta</taxon>
        <taxon>Magnoliopsida</taxon>
        <taxon>Liliopsida</taxon>
        <taxon>Poales</taxon>
        <taxon>Poaceae</taxon>
        <taxon>BOP clade</taxon>
        <taxon>Pooideae</taxon>
        <taxon>Poodae</taxon>
        <taxon>Poeae</taxon>
        <taxon>Poeae Chloroplast Group 2 (Poeae type)</taxon>
        <taxon>Loliodinae</taxon>
        <taxon>Loliinae</taxon>
        <taxon>Lolium</taxon>
    </lineage>
</organism>
<comment type="caution">
    <text evidence="2">The sequence shown here is derived from an EMBL/GenBank/DDBJ whole genome shotgun (WGS) entry which is preliminary data.</text>
</comment>
<protein>
    <submittedName>
        <fullName evidence="2">Uncharacterized protein</fullName>
    </submittedName>
</protein>
<dbReference type="EMBL" id="JAUUTY010000004">
    <property type="protein sequence ID" value="KAK1645550.1"/>
    <property type="molecule type" value="Genomic_DNA"/>
</dbReference>
<name>A0AAD8S5I8_LOLMU</name>
<sequence length="158" mass="16974">MGSSTETVQQDAAHEGEMTEVNAAAIEACLVEISRATMEHEAARQADRHRLGDLVGWRSELIAVVKHAATSSCPRPSGWRTRATSHARLHARWDAELGVRAAAHTRDITSLMRDAKGHLRAAEAEHALSNVARSDRRRAATKDTTAGKKHVGGAGPSS</sequence>
<gene>
    <name evidence="2" type="ORF">QYE76_063355</name>
</gene>
<evidence type="ECO:0000256" key="1">
    <source>
        <dbReference type="SAM" id="MobiDB-lite"/>
    </source>
</evidence>
<evidence type="ECO:0000313" key="2">
    <source>
        <dbReference type="EMBL" id="KAK1645550.1"/>
    </source>
</evidence>
<keyword evidence="3" id="KW-1185">Reference proteome</keyword>
<reference evidence="2" key="1">
    <citation type="submission" date="2023-07" db="EMBL/GenBank/DDBJ databases">
        <title>A chromosome-level genome assembly of Lolium multiflorum.</title>
        <authorList>
            <person name="Chen Y."/>
            <person name="Copetti D."/>
            <person name="Kolliker R."/>
            <person name="Studer B."/>
        </authorList>
    </citation>
    <scope>NUCLEOTIDE SEQUENCE</scope>
    <source>
        <strain evidence="2">02402/16</strain>
        <tissue evidence="2">Leaf</tissue>
    </source>
</reference>
<evidence type="ECO:0000313" key="3">
    <source>
        <dbReference type="Proteomes" id="UP001231189"/>
    </source>
</evidence>
<dbReference type="Proteomes" id="UP001231189">
    <property type="component" value="Unassembled WGS sequence"/>
</dbReference>
<accession>A0AAD8S5I8</accession>
<dbReference type="AlphaFoldDB" id="A0AAD8S5I8"/>
<proteinExistence type="predicted"/>